<evidence type="ECO:0000313" key="2">
    <source>
        <dbReference type="Proteomes" id="UP000327493"/>
    </source>
</evidence>
<dbReference type="AlphaFoldDB" id="A0A5J5CP29"/>
<organism evidence="1 2">
    <name type="scientific">Etheostoma spectabile</name>
    <name type="common">orangethroat darter</name>
    <dbReference type="NCBI Taxonomy" id="54343"/>
    <lineage>
        <taxon>Eukaryota</taxon>
        <taxon>Metazoa</taxon>
        <taxon>Chordata</taxon>
        <taxon>Craniata</taxon>
        <taxon>Vertebrata</taxon>
        <taxon>Euteleostomi</taxon>
        <taxon>Actinopterygii</taxon>
        <taxon>Neopterygii</taxon>
        <taxon>Teleostei</taxon>
        <taxon>Neoteleostei</taxon>
        <taxon>Acanthomorphata</taxon>
        <taxon>Eupercaria</taxon>
        <taxon>Perciformes</taxon>
        <taxon>Percoidei</taxon>
        <taxon>Percidae</taxon>
        <taxon>Etheostomatinae</taxon>
        <taxon>Etheostoma</taxon>
    </lineage>
</organism>
<gene>
    <name evidence="1" type="ORF">FQN60_014910</name>
</gene>
<protein>
    <submittedName>
        <fullName evidence="1">Uncharacterized protein</fullName>
    </submittedName>
</protein>
<dbReference type="EMBL" id="VOFY01000017">
    <property type="protein sequence ID" value="KAA8583702.1"/>
    <property type="molecule type" value="Genomic_DNA"/>
</dbReference>
<name>A0A5J5CP29_9PERO</name>
<sequence length="73" mass="8700">MITIDLPPEMIKNPNYYRNRITVAMVPMLVDFHHISIVQLNIVSHTNLQEFKKQCDIIFLWNIIYADLEIHAY</sequence>
<proteinExistence type="predicted"/>
<comment type="caution">
    <text evidence="1">The sequence shown here is derived from an EMBL/GenBank/DDBJ whole genome shotgun (WGS) entry which is preliminary data.</text>
</comment>
<dbReference type="Proteomes" id="UP000327493">
    <property type="component" value="Chromosome 17"/>
</dbReference>
<reference evidence="1 2" key="1">
    <citation type="submission" date="2019-08" db="EMBL/GenBank/DDBJ databases">
        <title>A chromosome-level genome assembly, high-density linkage maps, and genome scans reveal the genomic architecture of hybrid incompatibilities underlying speciation via character displacement in darters (Percidae: Etheostominae).</title>
        <authorList>
            <person name="Moran R.L."/>
            <person name="Catchen J.M."/>
            <person name="Fuller R.C."/>
        </authorList>
    </citation>
    <scope>NUCLEOTIDE SEQUENCE [LARGE SCALE GENOMIC DNA]</scope>
    <source>
        <strain evidence="1">EspeVRDwgs_2016</strain>
        <tissue evidence="1">Muscle</tissue>
    </source>
</reference>
<accession>A0A5J5CP29</accession>
<keyword evidence="2" id="KW-1185">Reference proteome</keyword>
<evidence type="ECO:0000313" key="1">
    <source>
        <dbReference type="EMBL" id="KAA8583702.1"/>
    </source>
</evidence>